<dbReference type="AlphaFoldDB" id="A0ABD3D6T0"/>
<sequence length="58" mass="6334">MVENVEDGHTLHMVVRQPVAPSSEVSDHPGDQHYNNGTLKGPGLLYPSLCYQRGGLCE</sequence>
<proteinExistence type="predicted"/>
<reference evidence="3" key="1">
    <citation type="journal article" date="2024" name="IScience">
        <title>Strigolactones Initiate the Formation of Haustorium-like Structures in Castilleja.</title>
        <authorList>
            <person name="Buerger M."/>
            <person name="Peterson D."/>
            <person name="Chory J."/>
        </authorList>
    </citation>
    <scope>NUCLEOTIDE SEQUENCE [LARGE SCALE GENOMIC DNA]</scope>
</reference>
<gene>
    <name evidence="2" type="ORF">CASFOL_018433</name>
</gene>
<protein>
    <submittedName>
        <fullName evidence="2">Uncharacterized protein</fullName>
    </submittedName>
</protein>
<feature type="compositionally biased region" description="Basic and acidic residues" evidence="1">
    <location>
        <begin position="1"/>
        <end position="10"/>
    </location>
</feature>
<feature type="region of interest" description="Disordered" evidence="1">
    <location>
        <begin position="1"/>
        <end position="42"/>
    </location>
</feature>
<evidence type="ECO:0000313" key="3">
    <source>
        <dbReference type="Proteomes" id="UP001632038"/>
    </source>
</evidence>
<organism evidence="2 3">
    <name type="scientific">Castilleja foliolosa</name>
    <dbReference type="NCBI Taxonomy" id="1961234"/>
    <lineage>
        <taxon>Eukaryota</taxon>
        <taxon>Viridiplantae</taxon>
        <taxon>Streptophyta</taxon>
        <taxon>Embryophyta</taxon>
        <taxon>Tracheophyta</taxon>
        <taxon>Spermatophyta</taxon>
        <taxon>Magnoliopsida</taxon>
        <taxon>eudicotyledons</taxon>
        <taxon>Gunneridae</taxon>
        <taxon>Pentapetalae</taxon>
        <taxon>asterids</taxon>
        <taxon>lamiids</taxon>
        <taxon>Lamiales</taxon>
        <taxon>Orobanchaceae</taxon>
        <taxon>Pedicularideae</taxon>
        <taxon>Castillejinae</taxon>
        <taxon>Castilleja</taxon>
    </lineage>
</organism>
<name>A0ABD3D6T0_9LAMI</name>
<evidence type="ECO:0000313" key="2">
    <source>
        <dbReference type="EMBL" id="KAL3637985.1"/>
    </source>
</evidence>
<evidence type="ECO:0000256" key="1">
    <source>
        <dbReference type="SAM" id="MobiDB-lite"/>
    </source>
</evidence>
<accession>A0ABD3D6T0</accession>
<dbReference type="EMBL" id="JAVIJP010000023">
    <property type="protein sequence ID" value="KAL3637985.1"/>
    <property type="molecule type" value="Genomic_DNA"/>
</dbReference>
<dbReference type="Proteomes" id="UP001632038">
    <property type="component" value="Unassembled WGS sequence"/>
</dbReference>
<comment type="caution">
    <text evidence="2">The sequence shown here is derived from an EMBL/GenBank/DDBJ whole genome shotgun (WGS) entry which is preliminary data.</text>
</comment>
<keyword evidence="3" id="KW-1185">Reference proteome</keyword>